<dbReference type="Proteomes" id="UP001154282">
    <property type="component" value="Unassembled WGS sequence"/>
</dbReference>
<organism evidence="4 5">
    <name type="scientific">Linum tenue</name>
    <dbReference type="NCBI Taxonomy" id="586396"/>
    <lineage>
        <taxon>Eukaryota</taxon>
        <taxon>Viridiplantae</taxon>
        <taxon>Streptophyta</taxon>
        <taxon>Embryophyta</taxon>
        <taxon>Tracheophyta</taxon>
        <taxon>Spermatophyta</taxon>
        <taxon>Magnoliopsida</taxon>
        <taxon>eudicotyledons</taxon>
        <taxon>Gunneridae</taxon>
        <taxon>Pentapetalae</taxon>
        <taxon>rosids</taxon>
        <taxon>fabids</taxon>
        <taxon>Malpighiales</taxon>
        <taxon>Linaceae</taxon>
        <taxon>Linum</taxon>
    </lineage>
</organism>
<dbReference type="AlphaFoldDB" id="A0AAV0IAY9"/>
<dbReference type="InterPro" id="IPR027443">
    <property type="entry name" value="IPNS-like_sf"/>
</dbReference>
<feature type="domain" description="Non-haem dioxygenase N-terminal" evidence="3">
    <location>
        <begin position="39"/>
        <end position="79"/>
    </location>
</feature>
<keyword evidence="5" id="KW-1185">Reference proteome</keyword>
<evidence type="ECO:0000256" key="1">
    <source>
        <dbReference type="ARBA" id="ARBA00022723"/>
    </source>
</evidence>
<protein>
    <recommendedName>
        <fullName evidence="3">Non-haem dioxygenase N-terminal domain-containing protein</fullName>
    </recommendedName>
</protein>
<dbReference type="Gene3D" id="2.60.120.330">
    <property type="entry name" value="B-lactam Antibiotic, Isopenicillin N Synthase, Chain"/>
    <property type="match status" value="1"/>
</dbReference>
<dbReference type="InterPro" id="IPR026992">
    <property type="entry name" value="DIOX_N"/>
</dbReference>
<evidence type="ECO:0000313" key="5">
    <source>
        <dbReference type="Proteomes" id="UP001154282"/>
    </source>
</evidence>
<reference evidence="4" key="1">
    <citation type="submission" date="2022-08" db="EMBL/GenBank/DDBJ databases">
        <authorList>
            <person name="Gutierrez-Valencia J."/>
        </authorList>
    </citation>
    <scope>NUCLEOTIDE SEQUENCE</scope>
</reference>
<comment type="caution">
    <text evidence="4">The sequence shown here is derived from an EMBL/GenBank/DDBJ whole genome shotgun (WGS) entry which is preliminary data.</text>
</comment>
<dbReference type="EMBL" id="CAMGYJ010000003">
    <property type="protein sequence ID" value="CAI0394816.1"/>
    <property type="molecule type" value="Genomic_DNA"/>
</dbReference>
<keyword evidence="1" id="KW-0479">Metal-binding</keyword>
<gene>
    <name evidence="4" type="ORF">LITE_LOCUS8460</name>
</gene>
<evidence type="ECO:0000256" key="2">
    <source>
        <dbReference type="ARBA" id="ARBA00023004"/>
    </source>
</evidence>
<accession>A0AAV0IAY9</accession>
<keyword evidence="2" id="KW-0408">Iron</keyword>
<dbReference type="GO" id="GO:0046872">
    <property type="term" value="F:metal ion binding"/>
    <property type="evidence" value="ECO:0007669"/>
    <property type="project" value="UniProtKB-KW"/>
</dbReference>
<sequence length="79" mass="8693">MGLVDSGLTTIHRFFIHPRENDIVVVAGVGDLIVHLMPPMIDMGRGRLSEEVVVEQIREAAGTWGFFQVVNHGVAVELI</sequence>
<evidence type="ECO:0000259" key="3">
    <source>
        <dbReference type="Pfam" id="PF14226"/>
    </source>
</evidence>
<dbReference type="SUPFAM" id="SSF51197">
    <property type="entry name" value="Clavaminate synthase-like"/>
    <property type="match status" value="1"/>
</dbReference>
<proteinExistence type="predicted"/>
<evidence type="ECO:0000313" key="4">
    <source>
        <dbReference type="EMBL" id="CAI0394816.1"/>
    </source>
</evidence>
<name>A0AAV0IAY9_9ROSI</name>
<dbReference type="Pfam" id="PF14226">
    <property type="entry name" value="DIOX_N"/>
    <property type="match status" value="1"/>
</dbReference>